<feature type="transmembrane region" description="Helical" evidence="1">
    <location>
        <begin position="6"/>
        <end position="25"/>
    </location>
</feature>
<dbReference type="Proteomes" id="UP000198902">
    <property type="component" value="Unassembled WGS sequence"/>
</dbReference>
<organism evidence="2 3">
    <name type="scientific">Haloferax massiliensis</name>
    <dbReference type="NCBI Taxonomy" id="1476858"/>
    <lineage>
        <taxon>Archaea</taxon>
        <taxon>Methanobacteriati</taxon>
        <taxon>Methanobacteriota</taxon>
        <taxon>Stenosarchaea group</taxon>
        <taxon>Halobacteria</taxon>
        <taxon>Halobacteriales</taxon>
        <taxon>Haloferacaceae</taxon>
        <taxon>Haloferax</taxon>
    </lineage>
</organism>
<dbReference type="OrthoDB" id="293355at2157"/>
<keyword evidence="1" id="KW-0472">Membrane</keyword>
<feature type="transmembrane region" description="Helical" evidence="1">
    <location>
        <begin position="67"/>
        <end position="90"/>
    </location>
</feature>
<keyword evidence="1" id="KW-0812">Transmembrane</keyword>
<dbReference type="AlphaFoldDB" id="A0A0D6JWY9"/>
<proteinExistence type="predicted"/>
<dbReference type="EMBL" id="CSTE01000006">
    <property type="protein sequence ID" value="CQR53372.1"/>
    <property type="molecule type" value="Genomic_DNA"/>
</dbReference>
<name>A0A0D6JWY9_9EURY</name>
<gene>
    <name evidence="2" type="ORF">BN996_03581</name>
</gene>
<evidence type="ECO:0000313" key="2">
    <source>
        <dbReference type="EMBL" id="CQR53372.1"/>
    </source>
</evidence>
<feature type="transmembrane region" description="Helical" evidence="1">
    <location>
        <begin position="37"/>
        <end position="55"/>
    </location>
</feature>
<protein>
    <submittedName>
        <fullName evidence="2">Uncharacterized protein</fullName>
    </submittedName>
</protein>
<accession>A0A0D6JWY9</accession>
<evidence type="ECO:0000313" key="3">
    <source>
        <dbReference type="Proteomes" id="UP000198902"/>
    </source>
</evidence>
<keyword evidence="1" id="KW-1133">Transmembrane helix</keyword>
<reference evidence="3" key="1">
    <citation type="submission" date="2015-03" db="EMBL/GenBank/DDBJ databases">
        <authorList>
            <person name="Urmite Genomes"/>
        </authorList>
    </citation>
    <scope>NUCLEOTIDE SEQUENCE [LARGE SCALE GENOMIC DNA]</scope>
    <source>
        <strain evidence="3">Arc-Hr</strain>
    </source>
</reference>
<evidence type="ECO:0000256" key="1">
    <source>
        <dbReference type="SAM" id="Phobius"/>
    </source>
</evidence>
<sequence length="96" mass="10248">MSVLADLGGVPLLVAYLLLLAGTAVQYRRGKLSGTRTVLLVGMCLTWLSYALLQVTQSGTVPTGTPLNYALDALAVVVLVVGVGAMVWWWRARDES</sequence>
<keyword evidence="3" id="KW-1185">Reference proteome</keyword>
<dbReference type="RefSeq" id="WP_089781309.1">
    <property type="nucleotide sequence ID" value="NZ_CABLRR010000006.1"/>
</dbReference>